<organism evidence="5 6">
    <name type="scientific">Kitasatospora phosalacinea</name>
    <dbReference type="NCBI Taxonomy" id="2065"/>
    <lineage>
        <taxon>Bacteria</taxon>
        <taxon>Bacillati</taxon>
        <taxon>Actinomycetota</taxon>
        <taxon>Actinomycetes</taxon>
        <taxon>Kitasatosporales</taxon>
        <taxon>Streptomycetaceae</taxon>
        <taxon>Kitasatospora</taxon>
    </lineage>
</organism>
<evidence type="ECO:0000259" key="4">
    <source>
        <dbReference type="Pfam" id="PF03328"/>
    </source>
</evidence>
<dbReference type="PANTHER" id="PTHR30502:SF0">
    <property type="entry name" value="PHOSPHOENOLPYRUVATE CARBOXYLASE FAMILY PROTEIN"/>
    <property type="match status" value="1"/>
</dbReference>
<evidence type="ECO:0000256" key="3">
    <source>
        <dbReference type="ARBA" id="ARBA00023239"/>
    </source>
</evidence>
<feature type="domain" description="HpcH/HpaI aldolase/citrate lyase" evidence="4">
    <location>
        <begin position="21"/>
        <end position="245"/>
    </location>
</feature>
<comment type="similarity">
    <text evidence="1">Belongs to the HpcH/HpaI aldolase family.</text>
</comment>
<accession>A0ABW6GFU3</accession>
<dbReference type="Proteomes" id="UP001599542">
    <property type="component" value="Unassembled WGS sequence"/>
</dbReference>
<dbReference type="PANTHER" id="PTHR30502">
    <property type="entry name" value="2-KETO-3-DEOXY-L-RHAMNONATE ALDOLASE"/>
    <property type="match status" value="1"/>
</dbReference>
<evidence type="ECO:0000256" key="2">
    <source>
        <dbReference type="ARBA" id="ARBA00022723"/>
    </source>
</evidence>
<evidence type="ECO:0000256" key="1">
    <source>
        <dbReference type="ARBA" id="ARBA00005568"/>
    </source>
</evidence>
<name>A0ABW6GFU3_9ACTN</name>
<dbReference type="Gene3D" id="3.20.20.60">
    <property type="entry name" value="Phosphoenolpyruvate-binding domains"/>
    <property type="match status" value="1"/>
</dbReference>
<keyword evidence="6" id="KW-1185">Reference proteome</keyword>
<dbReference type="InterPro" id="IPR040442">
    <property type="entry name" value="Pyrv_kinase-like_dom_sf"/>
</dbReference>
<reference evidence="5 6" key="1">
    <citation type="submission" date="2024-09" db="EMBL/GenBank/DDBJ databases">
        <title>The Natural Products Discovery Center: Release of the First 8490 Sequenced Strains for Exploring Actinobacteria Biosynthetic Diversity.</title>
        <authorList>
            <person name="Kalkreuter E."/>
            <person name="Kautsar S.A."/>
            <person name="Yang D."/>
            <person name="Bader C.D."/>
            <person name="Teijaro C.N."/>
            <person name="Fluegel L."/>
            <person name="Davis C.M."/>
            <person name="Simpson J.R."/>
            <person name="Lauterbach L."/>
            <person name="Steele A.D."/>
            <person name="Gui C."/>
            <person name="Meng S."/>
            <person name="Li G."/>
            <person name="Viehrig K."/>
            <person name="Ye F."/>
            <person name="Su P."/>
            <person name="Kiefer A.F."/>
            <person name="Nichols A."/>
            <person name="Cepeda A.J."/>
            <person name="Yan W."/>
            <person name="Fan B."/>
            <person name="Jiang Y."/>
            <person name="Adhikari A."/>
            <person name="Zheng C.-J."/>
            <person name="Schuster L."/>
            <person name="Cowan T.M."/>
            <person name="Smanski M.J."/>
            <person name="Chevrette M.G."/>
            <person name="De Carvalho L.P.S."/>
            <person name="Shen B."/>
        </authorList>
    </citation>
    <scope>NUCLEOTIDE SEQUENCE [LARGE SCALE GENOMIC DNA]</scope>
    <source>
        <strain evidence="5 6">NPDC058753</strain>
    </source>
</reference>
<dbReference type="RefSeq" id="WP_380327792.1">
    <property type="nucleotide sequence ID" value="NZ_JBHYPW010000042.1"/>
</dbReference>
<sequence length="256" mass="25937">MPIPVTRTFRESLAAADRPLAGMWVCSGSPLVAEICAGGGADWLLVDMEHAPNGLASVLAQLQAVAAYPVDAVVRVPGHDPVVVKQVLDLGARTVLVPMVDTPEQARAAVAAAHYPPHGRRGVGSALSRSAYWNRIGDYLATAADRVGVLVQIETAGAVARAAEIAAVDGVDGVLVGPSDLAASMGLLGQQDHPEVVAAVRTALAAVAATGTPAGVNAFDPALAEQYAAAGASFVLVAADVTALARAAEAVGTRFR</sequence>
<protein>
    <submittedName>
        <fullName evidence="5">HpcH/HpaI aldolase/citrate lyase family protein</fullName>
    </submittedName>
</protein>
<dbReference type="InterPro" id="IPR005000">
    <property type="entry name" value="Aldolase/citrate-lyase_domain"/>
</dbReference>
<comment type="caution">
    <text evidence="5">The sequence shown here is derived from an EMBL/GenBank/DDBJ whole genome shotgun (WGS) entry which is preliminary data.</text>
</comment>
<dbReference type="EMBL" id="JBHYPX010000008">
    <property type="protein sequence ID" value="MFE1351582.1"/>
    <property type="molecule type" value="Genomic_DNA"/>
</dbReference>
<evidence type="ECO:0000313" key="6">
    <source>
        <dbReference type="Proteomes" id="UP001599542"/>
    </source>
</evidence>
<dbReference type="GO" id="GO:0016829">
    <property type="term" value="F:lyase activity"/>
    <property type="evidence" value="ECO:0007669"/>
    <property type="project" value="UniProtKB-KW"/>
</dbReference>
<gene>
    <name evidence="5" type="ORF">ACFW6T_06275</name>
</gene>
<proteinExistence type="inferred from homology"/>
<keyword evidence="2" id="KW-0479">Metal-binding</keyword>
<dbReference type="InterPro" id="IPR015813">
    <property type="entry name" value="Pyrv/PenolPyrv_kinase-like_dom"/>
</dbReference>
<dbReference type="InterPro" id="IPR050251">
    <property type="entry name" value="HpcH-HpaI_aldolase"/>
</dbReference>
<dbReference type="SUPFAM" id="SSF51621">
    <property type="entry name" value="Phosphoenolpyruvate/pyruvate domain"/>
    <property type="match status" value="1"/>
</dbReference>
<keyword evidence="3 5" id="KW-0456">Lyase</keyword>
<dbReference type="Pfam" id="PF03328">
    <property type="entry name" value="HpcH_HpaI"/>
    <property type="match status" value="1"/>
</dbReference>
<evidence type="ECO:0000313" key="5">
    <source>
        <dbReference type="EMBL" id="MFE1351582.1"/>
    </source>
</evidence>